<keyword evidence="2" id="KW-0067">ATP-binding</keyword>
<sequence>MKLSAPIYALKRKARRASRDSRIALNEALDSVAIEEGYSGWSLLAARHAATTPAKKLLDCLRQGDLVLIGARPRQGKTLMALELAVEAMKAGNASAFFTLEYTQIDILDRLRALKVEPSAFQNLFQFDCSDAINAAYIMQRLASAAPGALVVIDYLQLLDQNRDSPPLSVQVSALKSFARDRGLIMVFISQIDRSYEAAKRRFPDRQDIRLPNPLDLQLFDRMCFLNNGSVQMHVMPPGA</sequence>
<proteinExistence type="predicted"/>
<dbReference type="InterPro" id="IPR027417">
    <property type="entry name" value="P-loop_NTPase"/>
</dbReference>
<keyword evidence="2" id="KW-0347">Helicase</keyword>
<dbReference type="Proteomes" id="UP000182661">
    <property type="component" value="Unassembled WGS sequence"/>
</dbReference>
<dbReference type="NCBIfam" id="NF004629">
    <property type="entry name" value="PRK05973.1"/>
    <property type="match status" value="1"/>
</dbReference>
<keyword evidence="2" id="KW-0547">Nucleotide-binding</keyword>
<evidence type="ECO:0000259" key="1">
    <source>
        <dbReference type="Pfam" id="PF03796"/>
    </source>
</evidence>
<dbReference type="OrthoDB" id="7357206at2"/>
<keyword evidence="2" id="KW-0378">Hydrolase</keyword>
<dbReference type="GO" id="GO:0003678">
    <property type="term" value="F:DNA helicase activity"/>
    <property type="evidence" value="ECO:0007669"/>
    <property type="project" value="InterPro"/>
</dbReference>
<dbReference type="Gene3D" id="3.40.50.300">
    <property type="entry name" value="P-loop containing nucleotide triphosphate hydrolases"/>
    <property type="match status" value="1"/>
</dbReference>
<dbReference type="GO" id="GO:0006260">
    <property type="term" value="P:DNA replication"/>
    <property type="evidence" value="ECO:0007669"/>
    <property type="project" value="InterPro"/>
</dbReference>
<dbReference type="AlphaFoldDB" id="A0A657LR49"/>
<evidence type="ECO:0000313" key="3">
    <source>
        <dbReference type="Proteomes" id="UP000182661"/>
    </source>
</evidence>
<dbReference type="InterPro" id="IPR007694">
    <property type="entry name" value="DNA_helicase_DnaB-like_C"/>
</dbReference>
<name>A0A657LR49_9HYPH</name>
<gene>
    <name evidence="2" type="ORF">AX760_18370</name>
</gene>
<dbReference type="SUPFAM" id="SSF52540">
    <property type="entry name" value="P-loop containing nucleoside triphosphate hydrolases"/>
    <property type="match status" value="1"/>
</dbReference>
<feature type="domain" description="SF4 helicase" evidence="1">
    <location>
        <begin position="139"/>
        <end position="210"/>
    </location>
</feature>
<dbReference type="GO" id="GO:0005524">
    <property type="term" value="F:ATP binding"/>
    <property type="evidence" value="ECO:0007669"/>
    <property type="project" value="InterPro"/>
</dbReference>
<comment type="caution">
    <text evidence="2">The sequence shown here is derived from an EMBL/GenBank/DDBJ whole genome shotgun (WGS) entry which is preliminary data.</text>
</comment>
<dbReference type="GO" id="GO:0005829">
    <property type="term" value="C:cytosol"/>
    <property type="evidence" value="ECO:0007669"/>
    <property type="project" value="TreeGrafter"/>
</dbReference>
<accession>A0A657LR49</accession>
<protein>
    <submittedName>
        <fullName evidence="2">DNA helicase</fullName>
    </submittedName>
</protein>
<dbReference type="PANTHER" id="PTHR30153:SF2">
    <property type="entry name" value="REPLICATIVE DNA HELICASE"/>
    <property type="match status" value="1"/>
</dbReference>
<keyword evidence="3" id="KW-1185">Reference proteome</keyword>
<dbReference type="EMBL" id="LSRP01000090">
    <property type="protein sequence ID" value="OJF96024.1"/>
    <property type="molecule type" value="Genomic_DNA"/>
</dbReference>
<organism evidence="2 3">
    <name type="scientific">Pararhizobium antarcticum</name>
    <dbReference type="NCBI Taxonomy" id="1798805"/>
    <lineage>
        <taxon>Bacteria</taxon>
        <taxon>Pseudomonadati</taxon>
        <taxon>Pseudomonadota</taxon>
        <taxon>Alphaproteobacteria</taxon>
        <taxon>Hyphomicrobiales</taxon>
        <taxon>Rhizobiaceae</taxon>
        <taxon>Rhizobium/Agrobacterium group</taxon>
        <taxon>Pararhizobium</taxon>
    </lineage>
</organism>
<evidence type="ECO:0000313" key="2">
    <source>
        <dbReference type="EMBL" id="OJF96024.1"/>
    </source>
</evidence>
<dbReference type="RefSeq" id="WP_071833544.1">
    <property type="nucleotide sequence ID" value="NZ_LSRP01000090.1"/>
</dbReference>
<dbReference type="PANTHER" id="PTHR30153">
    <property type="entry name" value="REPLICATIVE DNA HELICASE DNAB"/>
    <property type="match status" value="1"/>
</dbReference>
<dbReference type="Pfam" id="PF03796">
    <property type="entry name" value="DnaB_C"/>
    <property type="match status" value="2"/>
</dbReference>
<feature type="domain" description="SF4 helicase" evidence="1">
    <location>
        <begin position="57"/>
        <end position="113"/>
    </location>
</feature>
<reference evidence="2 3" key="1">
    <citation type="submission" date="2016-02" db="EMBL/GenBank/DDBJ databases">
        <title>Genome sequencing of a beta-galactosidase producing bacteria Rhizobium sp. 59.</title>
        <authorList>
            <person name="Wang D."/>
            <person name="Kot W."/>
            <person name="Qin Y."/>
            <person name="Hansen L."/>
            <person name="Naqvi K."/>
            <person name="Rensing C."/>
        </authorList>
    </citation>
    <scope>NUCLEOTIDE SEQUENCE [LARGE SCALE GENOMIC DNA]</scope>
    <source>
        <strain evidence="2 3">59</strain>
    </source>
</reference>